<evidence type="ECO:0000256" key="1">
    <source>
        <dbReference type="SAM" id="MobiDB-lite"/>
    </source>
</evidence>
<sequence length="240" mass="26033">YSSLSYSAWLLILSTPFLVLTALTLCGGNSSNTRKDKSSAQSSAHPKHSTDTVSASRVSVRVPSQVELPESYRVATPSPAVTTNPTPSPHHSYTMVMSDYCANSAPRPRNVSVAIKEPLPPQQPKPARKLIKAVGSLESYADTKTKPSIAYEIKTPVKPPPGPPLEPLSSDPLDRSYVLPVRRSADRAPEIEKGKMADPANEAYHTFSDPCNSDFEQNPFSPSSKRMKAKKTLDKTQGNS</sequence>
<protein>
    <submittedName>
        <fullName evidence="3">Uncharacterized protein</fullName>
    </submittedName>
</protein>
<keyword evidence="2" id="KW-1133">Transmembrane helix</keyword>
<dbReference type="AlphaFoldDB" id="A0AAV5W904"/>
<gene>
    <name evidence="3" type="ORF">PFISCL1PPCAC_18162</name>
</gene>
<feature type="compositionally biased region" description="Pro residues" evidence="1">
    <location>
        <begin position="157"/>
        <end position="166"/>
    </location>
</feature>
<reference evidence="3" key="1">
    <citation type="submission" date="2023-10" db="EMBL/GenBank/DDBJ databases">
        <title>Genome assembly of Pristionchus species.</title>
        <authorList>
            <person name="Yoshida K."/>
            <person name="Sommer R.J."/>
        </authorList>
    </citation>
    <scope>NUCLEOTIDE SEQUENCE</scope>
    <source>
        <strain evidence="3">RS5133</strain>
    </source>
</reference>
<organism evidence="3 4">
    <name type="scientific">Pristionchus fissidentatus</name>
    <dbReference type="NCBI Taxonomy" id="1538716"/>
    <lineage>
        <taxon>Eukaryota</taxon>
        <taxon>Metazoa</taxon>
        <taxon>Ecdysozoa</taxon>
        <taxon>Nematoda</taxon>
        <taxon>Chromadorea</taxon>
        <taxon>Rhabditida</taxon>
        <taxon>Rhabditina</taxon>
        <taxon>Diplogasteromorpha</taxon>
        <taxon>Diplogasteroidea</taxon>
        <taxon>Neodiplogasteridae</taxon>
        <taxon>Pristionchus</taxon>
    </lineage>
</organism>
<keyword evidence="4" id="KW-1185">Reference proteome</keyword>
<feature type="region of interest" description="Disordered" evidence="1">
    <location>
        <begin position="153"/>
        <end position="240"/>
    </location>
</feature>
<feature type="non-terminal residue" evidence="3">
    <location>
        <position position="240"/>
    </location>
</feature>
<evidence type="ECO:0000313" key="3">
    <source>
        <dbReference type="EMBL" id="GMT26865.1"/>
    </source>
</evidence>
<keyword evidence="2" id="KW-0472">Membrane</keyword>
<dbReference type="Proteomes" id="UP001432322">
    <property type="component" value="Unassembled WGS sequence"/>
</dbReference>
<evidence type="ECO:0000256" key="2">
    <source>
        <dbReference type="SAM" id="Phobius"/>
    </source>
</evidence>
<keyword evidence="2" id="KW-0812">Transmembrane</keyword>
<dbReference type="EMBL" id="BTSY01000005">
    <property type="protein sequence ID" value="GMT26865.1"/>
    <property type="molecule type" value="Genomic_DNA"/>
</dbReference>
<name>A0AAV5W904_9BILA</name>
<accession>A0AAV5W904</accession>
<feature type="compositionally biased region" description="Polar residues" evidence="1">
    <location>
        <begin position="209"/>
        <end position="224"/>
    </location>
</feature>
<evidence type="ECO:0000313" key="4">
    <source>
        <dbReference type="Proteomes" id="UP001432322"/>
    </source>
</evidence>
<feature type="transmembrane region" description="Helical" evidence="2">
    <location>
        <begin position="6"/>
        <end position="27"/>
    </location>
</feature>
<feature type="compositionally biased region" description="Basic and acidic residues" evidence="1">
    <location>
        <begin position="183"/>
        <end position="196"/>
    </location>
</feature>
<proteinExistence type="predicted"/>
<comment type="caution">
    <text evidence="3">The sequence shown here is derived from an EMBL/GenBank/DDBJ whole genome shotgun (WGS) entry which is preliminary data.</text>
</comment>
<feature type="non-terminal residue" evidence="3">
    <location>
        <position position="1"/>
    </location>
</feature>
<feature type="region of interest" description="Disordered" evidence="1">
    <location>
        <begin position="30"/>
        <end position="59"/>
    </location>
</feature>